<dbReference type="EC" id="4.1.3.38" evidence="8 10"/>
<evidence type="ECO:0000256" key="2">
    <source>
        <dbReference type="ARBA" id="ARBA00009320"/>
    </source>
</evidence>
<evidence type="ECO:0000256" key="4">
    <source>
        <dbReference type="ARBA" id="ARBA00022898"/>
    </source>
</evidence>
<evidence type="ECO:0000256" key="5">
    <source>
        <dbReference type="ARBA" id="ARBA00022909"/>
    </source>
</evidence>
<dbReference type="GO" id="GO:0046656">
    <property type="term" value="P:folic acid biosynthetic process"/>
    <property type="evidence" value="ECO:0007669"/>
    <property type="project" value="UniProtKB-KW"/>
</dbReference>
<dbReference type="PANTHER" id="PTHR42743:SF2">
    <property type="entry name" value="AMINODEOXYCHORISMATE LYASE"/>
    <property type="match status" value="1"/>
</dbReference>
<evidence type="ECO:0000256" key="9">
    <source>
        <dbReference type="ARBA" id="ARBA00049529"/>
    </source>
</evidence>
<dbReference type="Proteomes" id="UP000287766">
    <property type="component" value="Unassembled WGS sequence"/>
</dbReference>
<dbReference type="RefSeq" id="WP_169929866.1">
    <property type="nucleotide sequence ID" value="NZ_PIPR01000001.1"/>
</dbReference>
<comment type="cofactor">
    <cofactor evidence="1">
        <name>pyridoxal 5'-phosphate</name>
        <dbReference type="ChEBI" id="CHEBI:597326"/>
    </cofactor>
</comment>
<evidence type="ECO:0000313" key="11">
    <source>
        <dbReference type="EMBL" id="RUO41134.1"/>
    </source>
</evidence>
<gene>
    <name evidence="11" type="primary">pabC</name>
    <name evidence="11" type="ORF">CWE22_02815</name>
</gene>
<dbReference type="InterPro" id="IPR043132">
    <property type="entry name" value="BCAT-like_C"/>
</dbReference>
<keyword evidence="12" id="KW-1185">Reference proteome</keyword>
<dbReference type="InterPro" id="IPR036038">
    <property type="entry name" value="Aminotransferase-like"/>
</dbReference>
<dbReference type="InterPro" id="IPR043131">
    <property type="entry name" value="BCAT-like_N"/>
</dbReference>
<dbReference type="GO" id="GO:0005829">
    <property type="term" value="C:cytosol"/>
    <property type="evidence" value="ECO:0007669"/>
    <property type="project" value="TreeGrafter"/>
</dbReference>
<dbReference type="GO" id="GO:0030170">
    <property type="term" value="F:pyridoxal phosphate binding"/>
    <property type="evidence" value="ECO:0007669"/>
    <property type="project" value="InterPro"/>
</dbReference>
<sequence>MLWKNGQPLTAPAFDRGLQFGDGHFTTLTIRHGQVLWWPLHWQRLCQAAEKLELPLPPQATITEFLQTIASTQPQCVVKLMMTAGDSSRGYARQSQAEPPWYASVSPIPEVPAHPLKVQLARLKLAEQPAFAGLKTLNRLEQVMLAQEREQRDCDELVVTDQSGALVESISSNLFWRCGEQWFTPSLAQAGISGVARTQLLNENILGKVEIVRAGTDVLFTADQVFLINSVLGPRAVAEFQGHLFSAPILPKGVSTWWQSEISFSL</sequence>
<comment type="pathway">
    <text evidence="7">Cofactor biosynthesis; tetrahydrofolate biosynthesis; 4-aminobenzoate from chorismate: step 2/2.</text>
</comment>
<evidence type="ECO:0000256" key="3">
    <source>
        <dbReference type="ARBA" id="ARBA00011738"/>
    </source>
</evidence>
<evidence type="ECO:0000256" key="10">
    <source>
        <dbReference type="NCBIfam" id="TIGR03461"/>
    </source>
</evidence>
<keyword evidence="5" id="KW-0289">Folate biosynthesis</keyword>
<comment type="similarity">
    <text evidence="2">Belongs to the class-IV pyridoxal-phosphate-dependent aminotransferase family.</text>
</comment>
<comment type="subunit">
    <text evidence="3">Homodimer.</text>
</comment>
<evidence type="ECO:0000256" key="6">
    <source>
        <dbReference type="ARBA" id="ARBA00023239"/>
    </source>
</evidence>
<dbReference type="EMBL" id="PIPR01000001">
    <property type="protein sequence ID" value="RUO41134.1"/>
    <property type="molecule type" value="Genomic_DNA"/>
</dbReference>
<evidence type="ECO:0000256" key="7">
    <source>
        <dbReference type="ARBA" id="ARBA00035633"/>
    </source>
</evidence>
<evidence type="ECO:0000256" key="1">
    <source>
        <dbReference type="ARBA" id="ARBA00001933"/>
    </source>
</evidence>
<organism evidence="11 12">
    <name type="scientific">Pseudidiomarina aestuarii</name>
    <dbReference type="NCBI Taxonomy" id="624146"/>
    <lineage>
        <taxon>Bacteria</taxon>
        <taxon>Pseudomonadati</taxon>
        <taxon>Pseudomonadota</taxon>
        <taxon>Gammaproteobacteria</taxon>
        <taxon>Alteromonadales</taxon>
        <taxon>Idiomarinaceae</taxon>
        <taxon>Pseudidiomarina</taxon>
    </lineage>
</organism>
<proteinExistence type="inferred from homology"/>
<reference evidence="12" key="1">
    <citation type="journal article" date="2018" name="Front. Microbiol.">
        <title>Genome-Based Analysis Reveals the Taxonomy and Diversity of the Family Idiomarinaceae.</title>
        <authorList>
            <person name="Liu Y."/>
            <person name="Lai Q."/>
            <person name="Shao Z."/>
        </authorList>
    </citation>
    <scope>NUCLEOTIDE SEQUENCE [LARGE SCALE GENOMIC DNA]</scope>
    <source>
        <strain evidence="12">KYW314</strain>
    </source>
</reference>
<dbReference type="Gene3D" id="3.20.10.10">
    <property type="entry name" value="D-amino Acid Aminotransferase, subunit A, domain 2"/>
    <property type="match status" value="1"/>
</dbReference>
<dbReference type="AlphaFoldDB" id="A0A7Z6ZTL5"/>
<dbReference type="InterPro" id="IPR050571">
    <property type="entry name" value="Class-IV_PLP-Dep_Aminotrnsfr"/>
</dbReference>
<dbReference type="InterPro" id="IPR017824">
    <property type="entry name" value="Aminodeoxychorismate_lyase_IV"/>
</dbReference>
<comment type="caution">
    <text evidence="11">The sequence shown here is derived from an EMBL/GenBank/DDBJ whole genome shotgun (WGS) entry which is preliminary data.</text>
</comment>
<protein>
    <recommendedName>
        <fullName evidence="8 10">Aminodeoxychorismate lyase</fullName>
        <ecNumber evidence="8 10">4.1.3.38</ecNumber>
    </recommendedName>
</protein>
<keyword evidence="6 11" id="KW-0456">Lyase</keyword>
<dbReference type="SUPFAM" id="SSF56752">
    <property type="entry name" value="D-aminoacid aminotransferase-like PLP-dependent enzymes"/>
    <property type="match status" value="1"/>
</dbReference>
<dbReference type="InterPro" id="IPR001544">
    <property type="entry name" value="Aminotrans_IV"/>
</dbReference>
<dbReference type="Gene3D" id="3.30.470.10">
    <property type="match status" value="1"/>
</dbReference>
<keyword evidence="4" id="KW-0663">Pyridoxal phosphate</keyword>
<evidence type="ECO:0000313" key="12">
    <source>
        <dbReference type="Proteomes" id="UP000287766"/>
    </source>
</evidence>
<evidence type="ECO:0000256" key="8">
    <source>
        <dbReference type="ARBA" id="ARBA00035676"/>
    </source>
</evidence>
<dbReference type="GO" id="GO:0008153">
    <property type="term" value="P:4-aminobenzoate biosynthetic process"/>
    <property type="evidence" value="ECO:0007669"/>
    <property type="project" value="UniProtKB-UniRule"/>
</dbReference>
<dbReference type="PANTHER" id="PTHR42743">
    <property type="entry name" value="AMINO-ACID AMINOTRANSFERASE"/>
    <property type="match status" value="1"/>
</dbReference>
<dbReference type="Pfam" id="PF01063">
    <property type="entry name" value="Aminotran_4"/>
    <property type="match status" value="1"/>
</dbReference>
<comment type="catalytic activity">
    <reaction evidence="9">
        <text>4-amino-4-deoxychorismate = 4-aminobenzoate + pyruvate + H(+)</text>
        <dbReference type="Rhea" id="RHEA:16201"/>
        <dbReference type="ChEBI" id="CHEBI:15361"/>
        <dbReference type="ChEBI" id="CHEBI:15378"/>
        <dbReference type="ChEBI" id="CHEBI:17836"/>
        <dbReference type="ChEBI" id="CHEBI:58406"/>
        <dbReference type="EC" id="4.1.3.38"/>
    </reaction>
</comment>
<dbReference type="GO" id="GO:0008696">
    <property type="term" value="F:4-amino-4-deoxychorismate lyase activity"/>
    <property type="evidence" value="ECO:0007669"/>
    <property type="project" value="UniProtKB-UniRule"/>
</dbReference>
<name>A0A7Z6ZTL5_9GAMM</name>
<dbReference type="NCBIfam" id="TIGR03461">
    <property type="entry name" value="pabC_Proteo"/>
    <property type="match status" value="1"/>
</dbReference>
<accession>A0A7Z6ZTL5</accession>